<gene>
    <name evidence="1" type="ORF">NP493_126g02010</name>
</gene>
<dbReference type="EMBL" id="JAODUO010000126">
    <property type="protein sequence ID" value="KAK2188632.1"/>
    <property type="molecule type" value="Genomic_DNA"/>
</dbReference>
<dbReference type="Proteomes" id="UP001209878">
    <property type="component" value="Unassembled WGS sequence"/>
</dbReference>
<protein>
    <submittedName>
        <fullName evidence="1">Uncharacterized protein</fullName>
    </submittedName>
</protein>
<evidence type="ECO:0000313" key="2">
    <source>
        <dbReference type="Proteomes" id="UP001209878"/>
    </source>
</evidence>
<accession>A0AAD9P5Q3</accession>
<organism evidence="1 2">
    <name type="scientific">Ridgeia piscesae</name>
    <name type="common">Tubeworm</name>
    <dbReference type="NCBI Taxonomy" id="27915"/>
    <lineage>
        <taxon>Eukaryota</taxon>
        <taxon>Metazoa</taxon>
        <taxon>Spiralia</taxon>
        <taxon>Lophotrochozoa</taxon>
        <taxon>Annelida</taxon>
        <taxon>Polychaeta</taxon>
        <taxon>Sedentaria</taxon>
        <taxon>Canalipalpata</taxon>
        <taxon>Sabellida</taxon>
        <taxon>Siboglinidae</taxon>
        <taxon>Ridgeia</taxon>
    </lineage>
</organism>
<keyword evidence="2" id="KW-1185">Reference proteome</keyword>
<dbReference type="AlphaFoldDB" id="A0AAD9P5Q3"/>
<sequence>MSCTLNMQVYSWQGQTEREPQAVLHAVCPQKIHDVTKTVCCKTKAQCYEVITGFYVCRLSIFACEDYCYNMHWPLFLKPQSLTGVLPIYAVSPRGTAPRSVLSVILWCSMPKL</sequence>
<evidence type="ECO:0000313" key="1">
    <source>
        <dbReference type="EMBL" id="KAK2188632.1"/>
    </source>
</evidence>
<reference evidence="1" key="1">
    <citation type="journal article" date="2023" name="Mol. Biol. Evol.">
        <title>Third-Generation Sequencing Reveals the Adaptive Role of the Epigenome in Three Deep-Sea Polychaetes.</title>
        <authorList>
            <person name="Perez M."/>
            <person name="Aroh O."/>
            <person name="Sun Y."/>
            <person name="Lan Y."/>
            <person name="Juniper S.K."/>
            <person name="Young C.R."/>
            <person name="Angers B."/>
            <person name="Qian P.Y."/>
        </authorList>
    </citation>
    <scope>NUCLEOTIDE SEQUENCE</scope>
    <source>
        <strain evidence="1">R07B-5</strain>
    </source>
</reference>
<comment type="caution">
    <text evidence="1">The sequence shown here is derived from an EMBL/GenBank/DDBJ whole genome shotgun (WGS) entry which is preliminary data.</text>
</comment>
<proteinExistence type="predicted"/>
<name>A0AAD9P5Q3_RIDPI</name>